<feature type="domain" description="C2H2-domain containing protein second zinc finger" evidence="1">
    <location>
        <begin position="115"/>
        <end position="133"/>
    </location>
</feature>
<evidence type="ECO:0008006" key="5">
    <source>
        <dbReference type="Google" id="ProtNLM"/>
    </source>
</evidence>
<evidence type="ECO:0000313" key="4">
    <source>
        <dbReference type="Proteomes" id="UP000616885"/>
    </source>
</evidence>
<dbReference type="AlphaFoldDB" id="A0A8H7NB61"/>
<evidence type="ECO:0000259" key="2">
    <source>
        <dbReference type="Pfam" id="PF26177"/>
    </source>
</evidence>
<sequence>MPEDLVAAIPSLGDNLGLPAAFGPRRDGETARNHELYKNATPKEDGLYHCPWEGETCCNHRPEKLKCNYDKFVDSHLKPYRCKAEACEGARFSSTACLLRHEREAHGLHGHGDKPFLCQYEGCERGVPGNGFPANGTSRTI</sequence>
<name>A0A8H7NB61_BIOOC</name>
<accession>A0A8H7NB61</accession>
<proteinExistence type="predicted"/>
<comment type="caution">
    <text evidence="3">The sequence shown here is derived from an EMBL/GenBank/DDBJ whole genome shotgun (WGS) entry which is preliminary data.</text>
</comment>
<gene>
    <name evidence="3" type="ORF">IM811_014199</name>
</gene>
<dbReference type="InterPro" id="IPR059095">
    <property type="entry name" value="Znf_C2H2_17_2nd"/>
</dbReference>
<dbReference type="Proteomes" id="UP000616885">
    <property type="component" value="Unassembled WGS sequence"/>
</dbReference>
<feature type="domain" description="C2H2-domain containing protein first zinc finger" evidence="2">
    <location>
        <begin position="78"/>
        <end position="107"/>
    </location>
</feature>
<evidence type="ECO:0000259" key="1">
    <source>
        <dbReference type="Pfam" id="PF26176"/>
    </source>
</evidence>
<protein>
    <recommendedName>
        <fullName evidence="5">C2H2-type domain-containing protein</fullName>
    </recommendedName>
</protein>
<evidence type="ECO:0000313" key="3">
    <source>
        <dbReference type="EMBL" id="KAF9752405.1"/>
    </source>
</evidence>
<reference evidence="3" key="1">
    <citation type="submission" date="2020-10" db="EMBL/GenBank/DDBJ databases">
        <title>High-Quality Genome Resource of Clonostachys rosea strain S41 by Oxford Nanopore Long-Read Sequencing.</title>
        <authorList>
            <person name="Wang H."/>
        </authorList>
    </citation>
    <scope>NUCLEOTIDE SEQUENCE</scope>
    <source>
        <strain evidence="3">S41</strain>
    </source>
</reference>
<organism evidence="3 4">
    <name type="scientific">Bionectria ochroleuca</name>
    <name type="common">Gliocladium roseum</name>
    <dbReference type="NCBI Taxonomy" id="29856"/>
    <lineage>
        <taxon>Eukaryota</taxon>
        <taxon>Fungi</taxon>
        <taxon>Dikarya</taxon>
        <taxon>Ascomycota</taxon>
        <taxon>Pezizomycotina</taxon>
        <taxon>Sordariomycetes</taxon>
        <taxon>Hypocreomycetidae</taxon>
        <taxon>Hypocreales</taxon>
        <taxon>Bionectriaceae</taxon>
        <taxon>Clonostachys</taxon>
    </lineage>
</organism>
<dbReference type="EMBL" id="JADCTT010000005">
    <property type="protein sequence ID" value="KAF9752405.1"/>
    <property type="molecule type" value="Genomic_DNA"/>
</dbReference>
<dbReference type="Pfam" id="PF26177">
    <property type="entry name" value="zf_C2H2_17_1st"/>
    <property type="match status" value="1"/>
</dbReference>
<dbReference type="Pfam" id="PF26176">
    <property type="entry name" value="zf_C2H2_17_2"/>
    <property type="match status" value="1"/>
</dbReference>
<dbReference type="InterPro" id="IPR059009">
    <property type="entry name" value="Znf_C2H2_17_1st"/>
</dbReference>